<dbReference type="InterPro" id="IPR000488">
    <property type="entry name" value="Death_dom"/>
</dbReference>
<feature type="domain" description="Protein kinase" evidence="5">
    <location>
        <begin position="174"/>
        <end position="456"/>
    </location>
</feature>
<reference evidence="7" key="1">
    <citation type="submission" date="2021-06" db="EMBL/GenBank/DDBJ databases">
        <authorList>
            <consortium name="Wellcome Sanger Institute Data Sharing"/>
        </authorList>
    </citation>
    <scope>NUCLEOTIDE SEQUENCE [LARGE SCALE GENOMIC DNA]</scope>
</reference>
<protein>
    <submittedName>
        <fullName evidence="7">Interleukin 1 receptor associated kinase 3</fullName>
    </submittedName>
</protein>
<dbReference type="Proteomes" id="UP000694620">
    <property type="component" value="Chromosome 1"/>
</dbReference>
<dbReference type="GO" id="GO:0045087">
    <property type="term" value="P:innate immune response"/>
    <property type="evidence" value="ECO:0007669"/>
    <property type="project" value="UniProtKB-ARBA"/>
</dbReference>
<dbReference type="PROSITE" id="PS50011">
    <property type="entry name" value="PROTEIN_KINASE_DOM"/>
    <property type="match status" value="1"/>
</dbReference>
<dbReference type="GeneTree" id="ENSGT00940000161222"/>
<dbReference type="SUPFAM" id="SSF47986">
    <property type="entry name" value="DEATH domain"/>
    <property type="match status" value="1"/>
</dbReference>
<dbReference type="InterPro" id="IPR001245">
    <property type="entry name" value="Ser-Thr/Tyr_kinase_cat_dom"/>
</dbReference>
<organism evidence="7 8">
    <name type="scientific">Erpetoichthys calabaricus</name>
    <name type="common">Rope fish</name>
    <name type="synonym">Calamoichthys calabaricus</name>
    <dbReference type="NCBI Taxonomy" id="27687"/>
    <lineage>
        <taxon>Eukaryota</taxon>
        <taxon>Metazoa</taxon>
        <taxon>Chordata</taxon>
        <taxon>Craniata</taxon>
        <taxon>Vertebrata</taxon>
        <taxon>Euteleostomi</taxon>
        <taxon>Actinopterygii</taxon>
        <taxon>Polypteriformes</taxon>
        <taxon>Polypteridae</taxon>
        <taxon>Erpetoichthys</taxon>
    </lineage>
</organism>
<proteinExistence type="predicted"/>
<reference evidence="7" key="2">
    <citation type="submission" date="2025-08" db="UniProtKB">
        <authorList>
            <consortium name="Ensembl"/>
        </authorList>
    </citation>
    <scope>IDENTIFICATION</scope>
</reference>
<dbReference type="PROSITE" id="PS50017">
    <property type="entry name" value="DEATH_DOMAIN"/>
    <property type="match status" value="1"/>
</dbReference>
<dbReference type="Pfam" id="PF07714">
    <property type="entry name" value="PK_Tyr_Ser-Thr"/>
    <property type="match status" value="1"/>
</dbReference>
<dbReference type="OrthoDB" id="4062651at2759"/>
<dbReference type="SUPFAM" id="SSF56112">
    <property type="entry name" value="Protein kinase-like (PK-like)"/>
    <property type="match status" value="1"/>
</dbReference>
<gene>
    <name evidence="7" type="primary">IRAK3</name>
</gene>
<keyword evidence="8" id="KW-1185">Reference proteome</keyword>
<evidence type="ECO:0000256" key="2">
    <source>
        <dbReference type="ARBA" id="ARBA00022840"/>
    </source>
</evidence>
<feature type="region of interest" description="Disordered" evidence="4">
    <location>
        <begin position="483"/>
        <end position="515"/>
    </location>
</feature>
<dbReference type="AlphaFoldDB" id="A0A8C4REL3"/>
<dbReference type="GO" id="GO:0004672">
    <property type="term" value="F:protein kinase activity"/>
    <property type="evidence" value="ECO:0007669"/>
    <property type="project" value="InterPro"/>
</dbReference>
<evidence type="ECO:0000313" key="8">
    <source>
        <dbReference type="Proteomes" id="UP000694620"/>
    </source>
</evidence>
<dbReference type="Gene3D" id="3.30.200.20">
    <property type="entry name" value="Phosphorylase Kinase, domain 1"/>
    <property type="match status" value="1"/>
</dbReference>
<keyword evidence="2 3" id="KW-0067">ATP-binding</keyword>
<dbReference type="InterPro" id="IPR011009">
    <property type="entry name" value="Kinase-like_dom_sf"/>
</dbReference>
<keyword evidence="1 3" id="KW-0547">Nucleotide-binding</keyword>
<dbReference type="RefSeq" id="XP_028662699.1">
    <property type="nucleotide sequence ID" value="XM_028806866.2"/>
</dbReference>
<dbReference type="CDD" id="cd08796">
    <property type="entry name" value="Death_IRAK-M"/>
    <property type="match status" value="1"/>
</dbReference>
<evidence type="ECO:0000259" key="6">
    <source>
        <dbReference type="PROSITE" id="PS50017"/>
    </source>
</evidence>
<feature type="binding site" evidence="3">
    <location>
        <position position="201"/>
    </location>
    <ligand>
        <name>ATP</name>
        <dbReference type="ChEBI" id="CHEBI:30616"/>
    </ligand>
</feature>
<dbReference type="PANTHER" id="PTHR27001">
    <property type="entry name" value="OS01G0253100 PROTEIN"/>
    <property type="match status" value="1"/>
</dbReference>
<evidence type="ECO:0000256" key="4">
    <source>
        <dbReference type="SAM" id="MobiDB-lite"/>
    </source>
</evidence>
<dbReference type="GeneID" id="114655693"/>
<sequence>MLQSFSSTVCLSTPLFDVPPSLIEEFCKILDCSDGRLGWRGLAERILPNWLEVRYFERLSEQGKSQTRELLWQWAQSNKTVGDLLLVLKDMGHQRAISLFTQEDSVSFSVPKVCDLVKSETNPAQTRCSKGDNNVFFPDDYKQPCTAPTVILPQDNSARQLTDPKVIADATQNFHSDQKIGEGVFSEIYKGVIQNKLFAIKVLKQEKQSDWKKLWQVFLSEVEVLLMYRHPHILELVGYCSDEERYCLVYPFMQNGSLHTRLHCQDKIMGLPWQLRLNIIKGIAKAVHYLHTAQPCSVICGNITSANILLNEYFEPKLTDFGLARLRPHTANQSCTITLDVDTRQMMGYWPEEYIRDGKLSVKLDVFSFGVVILEVLTGKKTVLEGPKHTLLRNLVTEIVKQNGSVDNCLPLLDEKAGAWPHLVSLRLFSLALECTSSRVKTRPIMKTVSKALEELSIMCYETDDQPKTLKETVSPISTDLHRRHPVENDEIQDSPLKWAGPNKPPPNQHIQERERSVPCECSQSEVTFIGKTVCQNTTPSKSPLNVCVVGQDKKESWLPKSFQNVWGPVECSCTAENSEEECLECRANGFLSNTPVSGSDCEYSMVVENTAKVKLMNKIQLYKQGELTSEELLSITPVYQEIEAVSSSNQPTEEED</sequence>
<dbReference type="GO" id="GO:0005524">
    <property type="term" value="F:ATP binding"/>
    <property type="evidence" value="ECO:0007669"/>
    <property type="project" value="UniProtKB-UniRule"/>
</dbReference>
<dbReference type="GO" id="GO:0007165">
    <property type="term" value="P:signal transduction"/>
    <property type="evidence" value="ECO:0007669"/>
    <property type="project" value="InterPro"/>
</dbReference>
<reference evidence="7" key="3">
    <citation type="submission" date="2025-09" db="UniProtKB">
        <authorList>
            <consortium name="Ensembl"/>
        </authorList>
    </citation>
    <scope>IDENTIFICATION</scope>
</reference>
<dbReference type="InterPro" id="IPR017441">
    <property type="entry name" value="Protein_kinase_ATP_BS"/>
</dbReference>
<dbReference type="Pfam" id="PF00531">
    <property type="entry name" value="Death"/>
    <property type="match status" value="1"/>
</dbReference>
<dbReference type="InterPro" id="IPR042747">
    <property type="entry name" value="IRAK3_death"/>
</dbReference>
<dbReference type="GO" id="GO:0043123">
    <property type="term" value="P:positive regulation of canonical NF-kappaB signal transduction"/>
    <property type="evidence" value="ECO:0007669"/>
    <property type="project" value="UniProtKB-ARBA"/>
</dbReference>
<evidence type="ECO:0000256" key="3">
    <source>
        <dbReference type="PROSITE-ProRule" id="PRU10141"/>
    </source>
</evidence>
<dbReference type="InterPro" id="IPR000719">
    <property type="entry name" value="Prot_kinase_dom"/>
</dbReference>
<evidence type="ECO:0000313" key="7">
    <source>
        <dbReference type="Ensembl" id="ENSECRP00000001009.1"/>
    </source>
</evidence>
<dbReference type="Ensembl" id="ENSECRT00000001031.1">
    <property type="protein sequence ID" value="ENSECRP00000001009.1"/>
    <property type="gene ID" value="ENSECRG00000000693.1"/>
</dbReference>
<evidence type="ECO:0000259" key="5">
    <source>
        <dbReference type="PROSITE" id="PS50011"/>
    </source>
</evidence>
<dbReference type="InterPro" id="IPR011029">
    <property type="entry name" value="DEATH-like_dom_sf"/>
</dbReference>
<evidence type="ECO:0000256" key="1">
    <source>
        <dbReference type="ARBA" id="ARBA00022741"/>
    </source>
</evidence>
<dbReference type="PANTHER" id="PTHR27001:SF929">
    <property type="entry name" value="INTERLEUKIN 1 RECEPTOR-ASSOCIATED KINASE 1"/>
    <property type="match status" value="1"/>
</dbReference>
<dbReference type="GO" id="GO:0031349">
    <property type="term" value="P:positive regulation of defense response"/>
    <property type="evidence" value="ECO:0007669"/>
    <property type="project" value="UniProtKB-ARBA"/>
</dbReference>
<name>A0A8C4REL3_ERPCA</name>
<accession>A0A8C4REL3</accession>
<dbReference type="Gene3D" id="1.10.510.10">
    <property type="entry name" value="Transferase(Phosphotransferase) domain 1"/>
    <property type="match status" value="1"/>
</dbReference>
<dbReference type="Gene3D" id="1.10.533.10">
    <property type="entry name" value="Death Domain, Fas"/>
    <property type="match status" value="1"/>
</dbReference>
<dbReference type="PROSITE" id="PS00107">
    <property type="entry name" value="PROTEIN_KINASE_ATP"/>
    <property type="match status" value="1"/>
</dbReference>
<dbReference type="GO" id="GO:0005886">
    <property type="term" value="C:plasma membrane"/>
    <property type="evidence" value="ECO:0007669"/>
    <property type="project" value="TreeGrafter"/>
</dbReference>
<feature type="domain" description="Death" evidence="6">
    <location>
        <begin position="39"/>
        <end position="104"/>
    </location>
</feature>